<feature type="domain" description="BTB" evidence="1">
    <location>
        <begin position="172"/>
        <end position="224"/>
    </location>
</feature>
<dbReference type="PROSITE" id="PS50097">
    <property type="entry name" value="BTB"/>
    <property type="match status" value="2"/>
</dbReference>
<feature type="domain" description="BTB" evidence="1">
    <location>
        <begin position="27"/>
        <end position="94"/>
    </location>
</feature>
<evidence type="ECO:0000313" key="3">
    <source>
        <dbReference type="WBParaSite" id="Csp11.Scaffold629.g9566.t2"/>
    </source>
</evidence>
<reference evidence="3" key="1">
    <citation type="submission" date="2016-11" db="UniProtKB">
        <authorList>
            <consortium name="WormBaseParasite"/>
        </authorList>
    </citation>
    <scope>IDENTIFICATION</scope>
</reference>
<proteinExistence type="predicted"/>
<evidence type="ECO:0000259" key="1">
    <source>
        <dbReference type="PROSITE" id="PS50097"/>
    </source>
</evidence>
<organism evidence="2 3">
    <name type="scientific">Caenorhabditis tropicalis</name>
    <dbReference type="NCBI Taxonomy" id="1561998"/>
    <lineage>
        <taxon>Eukaryota</taxon>
        <taxon>Metazoa</taxon>
        <taxon>Ecdysozoa</taxon>
        <taxon>Nematoda</taxon>
        <taxon>Chromadorea</taxon>
        <taxon>Rhabditida</taxon>
        <taxon>Rhabditina</taxon>
        <taxon>Rhabditomorpha</taxon>
        <taxon>Rhabditoidea</taxon>
        <taxon>Rhabditidae</taxon>
        <taxon>Peloderinae</taxon>
        <taxon>Caenorhabditis</taxon>
    </lineage>
</organism>
<protein>
    <submittedName>
        <fullName evidence="3">BTB domain-containing protein</fullName>
    </submittedName>
</protein>
<dbReference type="SMART" id="SM00225">
    <property type="entry name" value="BTB"/>
    <property type="match status" value="2"/>
</dbReference>
<dbReference type="CDD" id="cd18186">
    <property type="entry name" value="BTB_POZ_ZBTB_KLHL-like"/>
    <property type="match status" value="2"/>
</dbReference>
<dbReference type="PANTHER" id="PTHR22744:SF14">
    <property type="entry name" value="BTB DOMAIN-CONTAINING PROTEIN-RELATED"/>
    <property type="match status" value="1"/>
</dbReference>
<accession>A0A1I7UI51</accession>
<dbReference type="STRING" id="1561998.A0A1I7UI51"/>
<dbReference type="WBParaSite" id="Csp11.Scaffold629.g9566.t2">
    <property type="protein sequence ID" value="Csp11.Scaffold629.g9566.t2"/>
    <property type="gene ID" value="Csp11.Scaffold629.g9566"/>
</dbReference>
<sequence>MHFPFKEMPGTPELSIYEKTFAKSDETDAILVVNGKKLHVNKALLSYHSEYFKALFNSEFKEKSMEEIEIKDVKFEDFATVLSLIQKNSIKLSVYRSNQLLELADRFMLPAATSCVKFLLYETSDLDLQEKIRLADKYRLEDLLDSLIASFSSHYEFDGYKSMELTDETKRKNLLSYHSDYFDVLFNSGFKEKSMDEIEIKDVDFEDFAIVLSLVHKNPIRLTEDRNLNNLLKLTDQFMLPAAKHYLELFISTIDDQLTAKFDEFKVA</sequence>
<name>A0A1I7UI51_9PELO</name>
<dbReference type="PANTHER" id="PTHR22744">
    <property type="entry name" value="HELIX LOOP HELIX PROTEIN 21-RELATED"/>
    <property type="match status" value="1"/>
</dbReference>
<dbReference type="InterPro" id="IPR000210">
    <property type="entry name" value="BTB/POZ_dom"/>
</dbReference>
<evidence type="ECO:0000313" key="2">
    <source>
        <dbReference type="Proteomes" id="UP000095282"/>
    </source>
</evidence>
<dbReference type="Gene3D" id="3.30.710.10">
    <property type="entry name" value="Potassium Channel Kv1.1, Chain A"/>
    <property type="match status" value="2"/>
</dbReference>
<keyword evidence="2" id="KW-1185">Reference proteome</keyword>
<dbReference type="SUPFAM" id="SSF54695">
    <property type="entry name" value="POZ domain"/>
    <property type="match status" value="2"/>
</dbReference>
<dbReference type="InterPro" id="IPR011333">
    <property type="entry name" value="SKP1/BTB/POZ_sf"/>
</dbReference>
<dbReference type="Pfam" id="PF00651">
    <property type="entry name" value="BTB"/>
    <property type="match status" value="2"/>
</dbReference>
<dbReference type="Proteomes" id="UP000095282">
    <property type="component" value="Unplaced"/>
</dbReference>
<dbReference type="AlphaFoldDB" id="A0A1I7UI51"/>